<gene>
    <name evidence="2" type="ORF">M9Y10_027732</name>
</gene>
<sequence>MLFIFFLSVFTLSIWGKQKETEDECPQISVTPTIPFGYDYYSTYFYSQFYESPSPFAESRVFSQKNIESETDFDQPKEQDYYLYTVEPQIMPTAPPIKDDEL</sequence>
<evidence type="ECO:0000256" key="1">
    <source>
        <dbReference type="SAM" id="SignalP"/>
    </source>
</evidence>
<accession>A0ABR2H4Q5</accession>
<feature type="signal peptide" evidence="1">
    <location>
        <begin position="1"/>
        <end position="16"/>
    </location>
</feature>
<reference evidence="2 3" key="1">
    <citation type="submission" date="2024-04" db="EMBL/GenBank/DDBJ databases">
        <title>Tritrichomonas musculus Genome.</title>
        <authorList>
            <person name="Alves-Ferreira E."/>
            <person name="Grigg M."/>
            <person name="Lorenzi H."/>
            <person name="Galac M."/>
        </authorList>
    </citation>
    <scope>NUCLEOTIDE SEQUENCE [LARGE SCALE GENOMIC DNA]</scope>
    <source>
        <strain evidence="2 3">EAF2021</strain>
    </source>
</reference>
<evidence type="ECO:0000313" key="2">
    <source>
        <dbReference type="EMBL" id="KAK8840901.1"/>
    </source>
</evidence>
<dbReference type="Proteomes" id="UP001470230">
    <property type="component" value="Unassembled WGS sequence"/>
</dbReference>
<proteinExistence type="predicted"/>
<evidence type="ECO:0000313" key="3">
    <source>
        <dbReference type="Proteomes" id="UP001470230"/>
    </source>
</evidence>
<organism evidence="2 3">
    <name type="scientific">Tritrichomonas musculus</name>
    <dbReference type="NCBI Taxonomy" id="1915356"/>
    <lineage>
        <taxon>Eukaryota</taxon>
        <taxon>Metamonada</taxon>
        <taxon>Parabasalia</taxon>
        <taxon>Tritrichomonadida</taxon>
        <taxon>Tritrichomonadidae</taxon>
        <taxon>Tritrichomonas</taxon>
    </lineage>
</organism>
<dbReference type="EMBL" id="JAPFFF010000043">
    <property type="protein sequence ID" value="KAK8840901.1"/>
    <property type="molecule type" value="Genomic_DNA"/>
</dbReference>
<name>A0ABR2H4Q5_9EUKA</name>
<comment type="caution">
    <text evidence="2">The sequence shown here is derived from an EMBL/GenBank/DDBJ whole genome shotgun (WGS) entry which is preliminary data.</text>
</comment>
<keyword evidence="1" id="KW-0732">Signal</keyword>
<keyword evidence="3" id="KW-1185">Reference proteome</keyword>
<feature type="chain" id="PRO_5045201271" evidence="1">
    <location>
        <begin position="17"/>
        <end position="102"/>
    </location>
</feature>
<protein>
    <submittedName>
        <fullName evidence="2">Uncharacterized protein</fullName>
    </submittedName>
</protein>